<organism evidence="1 2">
    <name type="scientific">Hebeloma cylindrosporum</name>
    <dbReference type="NCBI Taxonomy" id="76867"/>
    <lineage>
        <taxon>Eukaryota</taxon>
        <taxon>Fungi</taxon>
        <taxon>Dikarya</taxon>
        <taxon>Basidiomycota</taxon>
        <taxon>Agaricomycotina</taxon>
        <taxon>Agaricomycetes</taxon>
        <taxon>Agaricomycetidae</taxon>
        <taxon>Agaricales</taxon>
        <taxon>Agaricineae</taxon>
        <taxon>Hymenogastraceae</taxon>
        <taxon>Hebeloma</taxon>
    </lineage>
</organism>
<dbReference type="HOGENOM" id="CLU_956616_0_0_1"/>
<keyword evidence="2" id="KW-1185">Reference proteome</keyword>
<gene>
    <name evidence="1" type="ORF">M413DRAFT_20985</name>
</gene>
<reference evidence="2" key="2">
    <citation type="submission" date="2015-01" db="EMBL/GenBank/DDBJ databases">
        <title>Evolutionary Origins and Diversification of the Mycorrhizal Mutualists.</title>
        <authorList>
            <consortium name="DOE Joint Genome Institute"/>
            <consortium name="Mycorrhizal Genomics Consortium"/>
            <person name="Kohler A."/>
            <person name="Kuo A."/>
            <person name="Nagy L.G."/>
            <person name="Floudas D."/>
            <person name="Copeland A."/>
            <person name="Barry K.W."/>
            <person name="Cichocki N."/>
            <person name="Veneault-Fourrey C."/>
            <person name="LaButti K."/>
            <person name="Lindquist E.A."/>
            <person name="Lipzen A."/>
            <person name="Lundell T."/>
            <person name="Morin E."/>
            <person name="Murat C."/>
            <person name="Riley R."/>
            <person name="Ohm R."/>
            <person name="Sun H."/>
            <person name="Tunlid A."/>
            <person name="Henrissat B."/>
            <person name="Grigoriev I.V."/>
            <person name="Hibbett D.S."/>
            <person name="Martin F."/>
        </authorList>
    </citation>
    <scope>NUCLEOTIDE SEQUENCE [LARGE SCALE GENOMIC DNA]</scope>
    <source>
        <strain evidence="2">h7</strain>
    </source>
</reference>
<accession>A0A0C3CIX2</accession>
<name>A0A0C3CIX2_HEBCY</name>
<evidence type="ECO:0000313" key="1">
    <source>
        <dbReference type="EMBL" id="KIM48625.1"/>
    </source>
</evidence>
<sequence>MSKMKDTLYGLIHILIGDSVITNSSNEKMRSLLWRMVMFVYQALVDQDMDVDDPDKDHVPDLQTLESLTDLLALTFFRLMSNVLDFRTYRLPNTTGHEPLTSDEESLVETYNVNAMNQAERTMCTYVRGMARKINEWIFEHYSIQLAGADMPLNIENWVTEHHAHLAASMVRYKQKANTLDVVGAPGCTLERLASQIDKTIEPDSTLGRRTYFLLESETDIESMARTYPPMIVTQVTKPTKPANPLTSKQLIAVGKCKADEDYQRGVECNFQLPRVSDFNAEESTFHVEKA</sequence>
<evidence type="ECO:0000313" key="2">
    <source>
        <dbReference type="Proteomes" id="UP000053424"/>
    </source>
</evidence>
<dbReference type="AlphaFoldDB" id="A0A0C3CIX2"/>
<proteinExistence type="predicted"/>
<dbReference type="EMBL" id="KN831768">
    <property type="protein sequence ID" value="KIM48625.1"/>
    <property type="molecule type" value="Genomic_DNA"/>
</dbReference>
<dbReference type="Proteomes" id="UP000053424">
    <property type="component" value="Unassembled WGS sequence"/>
</dbReference>
<reference evidence="1 2" key="1">
    <citation type="submission" date="2014-04" db="EMBL/GenBank/DDBJ databases">
        <authorList>
            <consortium name="DOE Joint Genome Institute"/>
            <person name="Kuo A."/>
            <person name="Gay G."/>
            <person name="Dore J."/>
            <person name="Kohler A."/>
            <person name="Nagy L.G."/>
            <person name="Floudas D."/>
            <person name="Copeland A."/>
            <person name="Barry K.W."/>
            <person name="Cichocki N."/>
            <person name="Veneault-Fourrey C."/>
            <person name="LaButti K."/>
            <person name="Lindquist E.A."/>
            <person name="Lipzen A."/>
            <person name="Lundell T."/>
            <person name="Morin E."/>
            <person name="Murat C."/>
            <person name="Sun H."/>
            <person name="Tunlid A."/>
            <person name="Henrissat B."/>
            <person name="Grigoriev I.V."/>
            <person name="Hibbett D.S."/>
            <person name="Martin F."/>
            <person name="Nordberg H.P."/>
            <person name="Cantor M.N."/>
            <person name="Hua S.X."/>
        </authorList>
    </citation>
    <scope>NUCLEOTIDE SEQUENCE [LARGE SCALE GENOMIC DNA]</scope>
    <source>
        <strain evidence="2">h7</strain>
    </source>
</reference>
<protein>
    <submittedName>
        <fullName evidence="1">Uncharacterized protein</fullName>
    </submittedName>
</protein>